<dbReference type="SUPFAM" id="SSF53067">
    <property type="entry name" value="Actin-like ATPase domain"/>
    <property type="match status" value="1"/>
</dbReference>
<dbReference type="Pfam" id="PF00480">
    <property type="entry name" value="ROK"/>
    <property type="match status" value="1"/>
</dbReference>
<dbReference type="CDD" id="cd23763">
    <property type="entry name" value="ASKHA_ATPase_ROK"/>
    <property type="match status" value="1"/>
</dbReference>
<dbReference type="InterPro" id="IPR043129">
    <property type="entry name" value="ATPase_NBD"/>
</dbReference>
<keyword evidence="3" id="KW-1185">Reference proteome</keyword>
<evidence type="ECO:0000313" key="3">
    <source>
        <dbReference type="Proteomes" id="UP000651482"/>
    </source>
</evidence>
<reference evidence="2" key="1">
    <citation type="submission" date="2020-08" db="EMBL/GenBank/DDBJ databases">
        <title>Genome public.</title>
        <authorList>
            <person name="Liu C."/>
            <person name="Sun Q."/>
        </authorList>
    </citation>
    <scope>NUCLEOTIDE SEQUENCE</scope>
    <source>
        <strain evidence="2">NSJ-40</strain>
    </source>
</reference>
<evidence type="ECO:0000313" key="2">
    <source>
        <dbReference type="EMBL" id="MBC8533118.1"/>
    </source>
</evidence>
<name>A0A926HRC9_9FIRM</name>
<dbReference type="EMBL" id="JACRSN010000004">
    <property type="protein sequence ID" value="MBC8533118.1"/>
    <property type="molecule type" value="Genomic_DNA"/>
</dbReference>
<comment type="similarity">
    <text evidence="1">Belongs to the ROK (NagC/XylR) family.</text>
</comment>
<dbReference type="InterPro" id="IPR000600">
    <property type="entry name" value="ROK"/>
</dbReference>
<dbReference type="Proteomes" id="UP000651482">
    <property type="component" value="Unassembled WGS sequence"/>
</dbReference>
<dbReference type="RefSeq" id="WP_249318469.1">
    <property type="nucleotide sequence ID" value="NZ_JACRSN010000004.1"/>
</dbReference>
<dbReference type="Gene3D" id="3.30.420.40">
    <property type="match status" value="2"/>
</dbReference>
<proteinExistence type="inferred from homology"/>
<organism evidence="2 3">
    <name type="scientific">Yeguia hominis</name>
    <dbReference type="NCBI Taxonomy" id="2763662"/>
    <lineage>
        <taxon>Bacteria</taxon>
        <taxon>Bacillati</taxon>
        <taxon>Bacillota</taxon>
        <taxon>Clostridia</taxon>
        <taxon>Eubacteriales</taxon>
        <taxon>Yeguiaceae</taxon>
        <taxon>Yeguia</taxon>
    </lineage>
</organism>
<dbReference type="PANTHER" id="PTHR18964">
    <property type="entry name" value="ROK (REPRESSOR, ORF, KINASE) FAMILY"/>
    <property type="match status" value="1"/>
</dbReference>
<sequence>MNCASVQTLAQQTSLSYVTVNNLIRQLLESTEVLPGNLLPSAGGRPSQTYRFRPDFRHAAVVYGHTQNGCDTLHLRVTDLCGKSVYRSDLLPDRVTLSYLMQLLADAFAQYPDIAAVGIGLPGEELDGVVTINDYTDLVGTRLTASLSAAYGVPVFFENDINAAILGFSEEAHASESCTVGIYFPGKYIPGAGILLNGEIYRGKQHFAGELRPQPFGIDWLAPKSRAETLADTAKLCSAICCLLAPDTIVLYGESLPDDTAEIVAQKVCDLLSGKFCPQIVLSHAFEPHFEKGMIRQTLERVEEALLQEAHF</sequence>
<dbReference type="PANTHER" id="PTHR18964:SF149">
    <property type="entry name" value="BIFUNCTIONAL UDP-N-ACETYLGLUCOSAMINE 2-EPIMERASE_N-ACETYLMANNOSAMINE KINASE"/>
    <property type="match status" value="1"/>
</dbReference>
<comment type="caution">
    <text evidence="2">The sequence shown here is derived from an EMBL/GenBank/DDBJ whole genome shotgun (WGS) entry which is preliminary data.</text>
</comment>
<dbReference type="AlphaFoldDB" id="A0A926HRC9"/>
<protein>
    <submittedName>
        <fullName evidence="2">ROK family protein</fullName>
    </submittedName>
</protein>
<gene>
    <name evidence="2" type="ORF">IAG03_03675</name>
</gene>
<evidence type="ECO:0000256" key="1">
    <source>
        <dbReference type="ARBA" id="ARBA00006479"/>
    </source>
</evidence>
<accession>A0A926HRC9</accession>